<sequence length="229" mass="24390">MDRRFVLFGTGDWAPWCDDLFAELAVPGRHAAVVAAGQAEHGPTVVEEYRRGAAERLARVGVPSLDVPLLSRSDADDPAATACLENAAFLYMLGGGPRGQVAALRGSLFWRHYLDTSLPYVGSSGGAMLLGARYPASPAGQVDEGLSVFPNTVIAAHWNELNDTWRTIFLDLAGHDLLIGIDVDAALVGDGANWIVHGPGDVHLRGLNGWQHHSAGTHLNLQLTSPAGW</sequence>
<evidence type="ECO:0000313" key="2">
    <source>
        <dbReference type="Proteomes" id="UP000295075"/>
    </source>
</evidence>
<protein>
    <recommendedName>
        <fullName evidence="3">Peptidase</fullName>
    </recommendedName>
</protein>
<accession>A0A4R4PLL3</accession>
<comment type="caution">
    <text evidence="1">The sequence shown here is derived from an EMBL/GenBank/DDBJ whole genome shotgun (WGS) entry which is preliminary data.</text>
</comment>
<dbReference type="InterPro" id="IPR029062">
    <property type="entry name" value="Class_I_gatase-like"/>
</dbReference>
<gene>
    <name evidence="1" type="ORF">E1261_29710</name>
</gene>
<keyword evidence="2" id="KW-1185">Reference proteome</keyword>
<dbReference type="SUPFAM" id="SSF52317">
    <property type="entry name" value="Class I glutamine amidotransferase-like"/>
    <property type="match status" value="1"/>
</dbReference>
<organism evidence="1 2">
    <name type="scientific">Kribbella albertanoniae</name>
    <dbReference type="NCBI Taxonomy" id="1266829"/>
    <lineage>
        <taxon>Bacteria</taxon>
        <taxon>Bacillati</taxon>
        <taxon>Actinomycetota</taxon>
        <taxon>Actinomycetes</taxon>
        <taxon>Propionibacteriales</taxon>
        <taxon>Kribbellaceae</taxon>
        <taxon>Kribbella</taxon>
    </lineage>
</organism>
<dbReference type="OrthoDB" id="151166at2"/>
<dbReference type="EMBL" id="SMKA01000178">
    <property type="protein sequence ID" value="TDC22888.1"/>
    <property type="molecule type" value="Genomic_DNA"/>
</dbReference>
<dbReference type="Gene3D" id="3.40.50.880">
    <property type="match status" value="1"/>
</dbReference>
<name>A0A4R4PLL3_9ACTN</name>
<dbReference type="RefSeq" id="WP_132412343.1">
    <property type="nucleotide sequence ID" value="NZ_SMKA01000178.1"/>
</dbReference>
<evidence type="ECO:0008006" key="3">
    <source>
        <dbReference type="Google" id="ProtNLM"/>
    </source>
</evidence>
<proteinExistence type="predicted"/>
<reference evidence="1 2" key="1">
    <citation type="submission" date="2019-03" db="EMBL/GenBank/DDBJ databases">
        <title>Draft genome sequences of novel Actinobacteria.</title>
        <authorList>
            <person name="Sahin N."/>
            <person name="Ay H."/>
            <person name="Saygin H."/>
        </authorList>
    </citation>
    <scope>NUCLEOTIDE SEQUENCE [LARGE SCALE GENOMIC DNA]</scope>
    <source>
        <strain evidence="1 2">JCM 30547</strain>
    </source>
</reference>
<dbReference type="AlphaFoldDB" id="A0A4R4PLL3"/>
<evidence type="ECO:0000313" key="1">
    <source>
        <dbReference type="EMBL" id="TDC22888.1"/>
    </source>
</evidence>
<dbReference type="Proteomes" id="UP000295075">
    <property type="component" value="Unassembled WGS sequence"/>
</dbReference>